<evidence type="ECO:0000256" key="2">
    <source>
        <dbReference type="ARBA" id="ARBA00022980"/>
    </source>
</evidence>
<dbReference type="SUPFAM" id="SSF46561">
    <property type="entry name" value="Ribosomal protein L29 (L29p)"/>
    <property type="match status" value="1"/>
</dbReference>
<dbReference type="GO" id="GO:0022625">
    <property type="term" value="C:cytosolic large ribosomal subunit"/>
    <property type="evidence" value="ECO:0007669"/>
    <property type="project" value="TreeGrafter"/>
</dbReference>
<evidence type="ECO:0000256" key="1">
    <source>
        <dbReference type="ARBA" id="ARBA00009254"/>
    </source>
</evidence>
<proteinExistence type="inferred from homology"/>
<evidence type="ECO:0000256" key="4">
    <source>
        <dbReference type="ARBA" id="ARBA00040028"/>
    </source>
</evidence>
<dbReference type="GO" id="GO:0003735">
    <property type="term" value="F:structural constituent of ribosome"/>
    <property type="evidence" value="ECO:0007669"/>
    <property type="project" value="InterPro"/>
</dbReference>
<dbReference type="Pfam" id="PF00831">
    <property type="entry name" value="Ribosomal_L29"/>
    <property type="match status" value="1"/>
</dbReference>
<dbReference type="HAMAP" id="MF_00374">
    <property type="entry name" value="Ribosomal_uL29"/>
    <property type="match status" value="1"/>
</dbReference>
<dbReference type="EMBL" id="KX284717">
    <property type="protein sequence ID" value="AOM66074.1"/>
    <property type="molecule type" value="Genomic_DNA"/>
</dbReference>
<keyword evidence="2 6" id="KW-0689">Ribosomal protein</keyword>
<reference evidence="6" key="1">
    <citation type="journal article" date="2016" name="BMC Biol.">
        <title>Parallel evolution of highly conserved plastid genome architecture in red seaweeds and seed plants.</title>
        <authorList>
            <person name="Lee J."/>
            <person name="Cho C.H."/>
            <person name="Park S.I."/>
            <person name="Choi J.W."/>
            <person name="Song H.S."/>
            <person name="West J.A."/>
            <person name="Bhattacharya D."/>
            <person name="Yoon H.S."/>
        </authorList>
    </citation>
    <scope>NUCLEOTIDE SEQUENCE</scope>
</reference>
<dbReference type="NCBIfam" id="TIGR00012">
    <property type="entry name" value="L29"/>
    <property type="match status" value="1"/>
</dbReference>
<keyword evidence="6" id="KW-0934">Plastid</keyword>
<dbReference type="GeneID" id="29070575"/>
<dbReference type="AlphaFoldDB" id="A0A1C9CCJ8"/>
<evidence type="ECO:0000256" key="5">
    <source>
        <dbReference type="ARBA" id="ARBA00042960"/>
    </source>
</evidence>
<dbReference type="Gene3D" id="1.10.287.310">
    <property type="match status" value="1"/>
</dbReference>
<dbReference type="GO" id="GO:0006412">
    <property type="term" value="P:translation"/>
    <property type="evidence" value="ECO:0007669"/>
    <property type="project" value="InterPro"/>
</dbReference>
<dbReference type="InterPro" id="IPR001854">
    <property type="entry name" value="Ribosomal_uL29"/>
</dbReference>
<accession>A0A1C9CCJ8</accession>
<sequence>MVLPKIQSIENLKDSEIAIKILDLKKELLNLKLKQATRQNLKSHLFKHKKHQLAQLLTLETQRKNIN</sequence>
<dbReference type="InterPro" id="IPR050063">
    <property type="entry name" value="Ribosomal_protein_uL29"/>
</dbReference>
<dbReference type="PANTHER" id="PTHR10916">
    <property type="entry name" value="60S RIBOSOMAL PROTEIN L35/50S RIBOSOMAL PROTEIN L29"/>
    <property type="match status" value="1"/>
</dbReference>
<protein>
    <recommendedName>
        <fullName evidence="4">Large ribosomal subunit protein uL29c</fullName>
    </recommendedName>
    <alternativeName>
        <fullName evidence="5">50S ribosomal protein L29, chloroplastic</fullName>
    </alternativeName>
</protein>
<geneLocation type="plastid" evidence="6"/>
<comment type="similarity">
    <text evidence="1">Belongs to the universal ribosomal protein uL29 family.</text>
</comment>
<keyword evidence="3" id="KW-0687">Ribonucleoprotein</keyword>
<evidence type="ECO:0000256" key="3">
    <source>
        <dbReference type="ARBA" id="ARBA00023274"/>
    </source>
</evidence>
<organism evidence="6">
    <name type="scientific">Asparagopsis taxiformis</name>
    <dbReference type="NCBI Taxonomy" id="260499"/>
    <lineage>
        <taxon>Eukaryota</taxon>
        <taxon>Rhodophyta</taxon>
        <taxon>Florideophyceae</taxon>
        <taxon>Rhodymeniophycidae</taxon>
        <taxon>Bonnemaisoniales</taxon>
        <taxon>Bonnemaisoniaceae</taxon>
        <taxon>Asparagopsis</taxon>
    </lineage>
</organism>
<evidence type="ECO:0000313" key="6">
    <source>
        <dbReference type="EMBL" id="AOM66074.1"/>
    </source>
</evidence>
<dbReference type="PANTHER" id="PTHR10916:SF0">
    <property type="entry name" value="LARGE RIBOSOMAL SUBUNIT PROTEIN UL29C"/>
    <property type="match status" value="1"/>
</dbReference>
<dbReference type="RefSeq" id="YP_009294591.1">
    <property type="nucleotide sequence ID" value="NC_031148.1"/>
</dbReference>
<dbReference type="InterPro" id="IPR036049">
    <property type="entry name" value="Ribosomal_uL29_sf"/>
</dbReference>
<name>A0A1C9CCJ8_9FLOR</name>
<gene>
    <name evidence="6" type="primary">rpl29</name>
    <name evidence="6" type="ORF">Aspa_195</name>
</gene>